<evidence type="ECO:0000313" key="4">
    <source>
        <dbReference type="Proteomes" id="UP000734854"/>
    </source>
</evidence>
<name>A0A8J5H7R4_ZINOF</name>
<comment type="caution">
    <text evidence="3">The sequence shown here is derived from an EMBL/GenBank/DDBJ whole genome shotgun (WGS) entry which is preliminary data.</text>
</comment>
<keyword evidence="2" id="KW-0812">Transmembrane</keyword>
<reference evidence="3 4" key="1">
    <citation type="submission" date="2020-08" db="EMBL/GenBank/DDBJ databases">
        <title>Plant Genome Project.</title>
        <authorList>
            <person name="Zhang R.-G."/>
        </authorList>
    </citation>
    <scope>NUCLEOTIDE SEQUENCE [LARGE SCALE GENOMIC DNA]</scope>
    <source>
        <tissue evidence="3">Rhizome</tissue>
    </source>
</reference>
<dbReference type="Proteomes" id="UP000734854">
    <property type="component" value="Unassembled WGS sequence"/>
</dbReference>
<feature type="transmembrane region" description="Helical" evidence="2">
    <location>
        <begin position="190"/>
        <end position="209"/>
    </location>
</feature>
<organism evidence="3 4">
    <name type="scientific">Zingiber officinale</name>
    <name type="common">Ginger</name>
    <name type="synonym">Amomum zingiber</name>
    <dbReference type="NCBI Taxonomy" id="94328"/>
    <lineage>
        <taxon>Eukaryota</taxon>
        <taxon>Viridiplantae</taxon>
        <taxon>Streptophyta</taxon>
        <taxon>Embryophyta</taxon>
        <taxon>Tracheophyta</taxon>
        <taxon>Spermatophyta</taxon>
        <taxon>Magnoliopsida</taxon>
        <taxon>Liliopsida</taxon>
        <taxon>Zingiberales</taxon>
        <taxon>Zingiberaceae</taxon>
        <taxon>Zingiber</taxon>
    </lineage>
</organism>
<dbReference type="EMBL" id="JACMSC010000008">
    <property type="protein sequence ID" value="KAG6511110.1"/>
    <property type="molecule type" value="Genomic_DNA"/>
</dbReference>
<evidence type="ECO:0000313" key="3">
    <source>
        <dbReference type="EMBL" id="KAG6511110.1"/>
    </source>
</evidence>
<accession>A0A8J5H7R4</accession>
<feature type="region of interest" description="Disordered" evidence="1">
    <location>
        <begin position="274"/>
        <end position="301"/>
    </location>
</feature>
<keyword evidence="2" id="KW-1133">Transmembrane helix</keyword>
<feature type="compositionally biased region" description="Basic and acidic residues" evidence="1">
    <location>
        <begin position="284"/>
        <end position="297"/>
    </location>
</feature>
<gene>
    <name evidence="3" type="ORF">ZIOFF_029163</name>
</gene>
<keyword evidence="4" id="KW-1185">Reference proteome</keyword>
<dbReference type="AlphaFoldDB" id="A0A8J5H7R4"/>
<evidence type="ECO:0000256" key="1">
    <source>
        <dbReference type="SAM" id="MobiDB-lite"/>
    </source>
</evidence>
<proteinExistence type="predicted"/>
<keyword evidence="2" id="KW-0472">Membrane</keyword>
<sequence length="309" mass="33350">MDQCKLELNSKSAHSPIAQSIFLNSEEHNLSFADSVAAATYIASILPILIAVDLNLEHCWNLLELISTLKVLEVLAATTGIDLQAGIGSNDATSADSATVIPAEKVDSAGNFEYAEIADLKMVVDKMNSMEMSEDDKTCPAAMVFRTAALVCCSGLPLCRPALVFCSADLVFRSADMVFRSADLVFRSTALLMEVAWLFALMVLMLHSVGDSRVLGIMKVHHSHLVGYEKKISSSAAHRSAAHPLHSSSRCYIKSIPVNTSTTLTGTTCMVSNHNASSVPGMKRRPEESIDKKESPRKQAHTIVLGKVV</sequence>
<evidence type="ECO:0000256" key="2">
    <source>
        <dbReference type="SAM" id="Phobius"/>
    </source>
</evidence>
<protein>
    <submittedName>
        <fullName evidence="3">Uncharacterized protein</fullName>
    </submittedName>
</protein>